<keyword evidence="2" id="KW-1185">Reference proteome</keyword>
<reference evidence="1 2" key="1">
    <citation type="submission" date="2017-02" db="EMBL/GenBank/DDBJ databases">
        <title>A novel roseosiphophage isolated from the oligotrophic South China Sea.</title>
        <authorList>
            <person name="Yang Y."/>
            <person name="Cai L."/>
            <person name="Zhang R."/>
        </authorList>
    </citation>
    <scope>NUCLEOTIDE SEQUENCE [LARGE SCALE GENOMIC DNA]</scope>
</reference>
<sequence>MPSLDGFVIVPPISPWDEKHRDAIELDNAMRTFGRTSAEAWRIHVRAGLDNLDSGEVSRRIQHWHDRGYRVREATLTIEAPP</sequence>
<organism evidence="1 2">
    <name type="scientific">Dinoroseobacter phage vB_DshS-R5C</name>
    <dbReference type="NCBI Taxonomy" id="1965368"/>
    <lineage>
        <taxon>Viruses</taxon>
        <taxon>Duplodnaviria</taxon>
        <taxon>Heunggongvirae</taxon>
        <taxon>Uroviricota</taxon>
        <taxon>Caudoviricetes</taxon>
        <taxon>Nanhaivirus</taxon>
        <taxon>Nanhaivirus D5C</taxon>
    </lineage>
</organism>
<evidence type="ECO:0000313" key="1">
    <source>
        <dbReference type="EMBL" id="ARB06173.1"/>
    </source>
</evidence>
<gene>
    <name evidence="1" type="ORF">vBDshSR5C_119</name>
</gene>
<dbReference type="EMBL" id="KY606587">
    <property type="protein sequence ID" value="ARB06173.1"/>
    <property type="molecule type" value="Genomic_DNA"/>
</dbReference>
<protein>
    <submittedName>
        <fullName evidence="1">Uncharacterized protein</fullName>
    </submittedName>
</protein>
<dbReference type="Proteomes" id="UP000224401">
    <property type="component" value="Segment"/>
</dbReference>
<name>A0A1V0DYE1_9CAUD</name>
<evidence type="ECO:0000313" key="2">
    <source>
        <dbReference type="Proteomes" id="UP000224401"/>
    </source>
</evidence>
<accession>A0A1V0DYE1</accession>
<proteinExistence type="predicted"/>